<name>A0A381VWS6_9ZZZZ</name>
<feature type="domain" description="DUF2264" evidence="2">
    <location>
        <begin position="363"/>
        <end position="577"/>
    </location>
</feature>
<proteinExistence type="predicted"/>
<dbReference type="InterPro" id="IPR049349">
    <property type="entry name" value="DUF2264_N"/>
</dbReference>
<dbReference type="InterPro" id="IPR016624">
    <property type="entry name" value="UCP014753"/>
</dbReference>
<sequence length="624" mass="68658">MAGNPFASKADAQQAVRDLVEPVVRHLSPGGARARLGSGAALFEARVAELEGYARPLYGIVPLVVGGGEFAHWERWREGLVAGTDPDGEEYWGACTGDTDQRMVEMAAIGFALAFTPEHLWDPLDDAAQQRVLAWLDGIDRFEPARGNWQFFRLLVHMGRERIGAPGDPATAQRSVERIEEYHVADGWYRDGVLGNVDWYLPFAFHTYGLVLHASGLGDREAAGRYLERARAFGPEFGHWFGPDGAGIPYGRSMTYRFAQSSLWGAYALADVEAVPWAEAHGYWARHLRWWADRPISDRDGVLSIGYGYDNRRLAEGYNSAGSPYWAMKAFTAVAAPDDHPFWTLDEVPQEPLDRPVVQPIAGWILDRDNAHAVALSGRRSPSVRFFEQTTAKYEKFAYSSRYGFAGEVEFHYGAPMTDSTLVLVEGSDRRTRSRVEDAFVEEGPDGPLLWSRWRPWADVVVDTVLAGGATCHHRVHLVRTGRALTAVETGFAVAVTSFRLTESPSDIEVVLADGSAEVRTTHDRSGLADGIRFGSVRPLPPNAGMVAPSLAVPVLRSDLEPGEHVLVCTVWAGPAGHGPEPDRLPGPPDSARVLLERERDRDTEPINEMDAEAIARLRLGGKG</sequence>
<dbReference type="PANTHER" id="PTHR35339:SF4">
    <property type="entry name" value="LINALOOL DEHYDRATASE_ISOMERASE DOMAIN-CONTAINING PROTEIN"/>
    <property type="match status" value="1"/>
</dbReference>
<protein>
    <recommendedName>
        <fullName evidence="4">DUF2264 domain-containing protein</fullName>
    </recommendedName>
</protein>
<gene>
    <name evidence="3" type="ORF">METZ01_LOCUS97395</name>
</gene>
<reference evidence="3" key="1">
    <citation type="submission" date="2018-05" db="EMBL/GenBank/DDBJ databases">
        <authorList>
            <person name="Lanie J.A."/>
            <person name="Ng W.-L."/>
            <person name="Kazmierczak K.M."/>
            <person name="Andrzejewski T.M."/>
            <person name="Davidsen T.M."/>
            <person name="Wayne K.J."/>
            <person name="Tettelin H."/>
            <person name="Glass J.I."/>
            <person name="Rusch D."/>
            <person name="Podicherti R."/>
            <person name="Tsui H.-C.T."/>
            <person name="Winkler M.E."/>
        </authorList>
    </citation>
    <scope>NUCLEOTIDE SEQUENCE</scope>
</reference>
<dbReference type="Pfam" id="PF20938">
    <property type="entry name" value="DUF2264_C"/>
    <property type="match status" value="1"/>
</dbReference>
<organism evidence="3">
    <name type="scientific">marine metagenome</name>
    <dbReference type="NCBI Taxonomy" id="408172"/>
    <lineage>
        <taxon>unclassified sequences</taxon>
        <taxon>metagenomes</taxon>
        <taxon>ecological metagenomes</taxon>
    </lineage>
</organism>
<dbReference type="InterPro" id="IPR049237">
    <property type="entry name" value="DUF2264_C"/>
</dbReference>
<accession>A0A381VWS6</accession>
<dbReference type="PIRSF" id="PIRSF014753">
    <property type="entry name" value="UCP014753"/>
    <property type="match status" value="1"/>
</dbReference>
<evidence type="ECO:0008006" key="4">
    <source>
        <dbReference type="Google" id="ProtNLM"/>
    </source>
</evidence>
<dbReference type="EMBL" id="UINC01009971">
    <property type="protein sequence ID" value="SVA44541.1"/>
    <property type="molecule type" value="Genomic_DNA"/>
</dbReference>
<evidence type="ECO:0000259" key="1">
    <source>
        <dbReference type="Pfam" id="PF10022"/>
    </source>
</evidence>
<dbReference type="AlphaFoldDB" id="A0A381VWS6"/>
<evidence type="ECO:0000313" key="3">
    <source>
        <dbReference type="EMBL" id="SVA44541.1"/>
    </source>
</evidence>
<feature type="domain" description="DUF2264" evidence="1">
    <location>
        <begin position="9"/>
        <end position="349"/>
    </location>
</feature>
<evidence type="ECO:0000259" key="2">
    <source>
        <dbReference type="Pfam" id="PF20938"/>
    </source>
</evidence>
<dbReference type="Pfam" id="PF10022">
    <property type="entry name" value="DUF2264"/>
    <property type="match status" value="1"/>
</dbReference>
<dbReference type="PANTHER" id="PTHR35339">
    <property type="entry name" value="LINALOOL DEHYDRATASE_ISOMERASE DOMAIN-CONTAINING PROTEIN"/>
    <property type="match status" value="1"/>
</dbReference>